<dbReference type="InterPro" id="IPR039422">
    <property type="entry name" value="MarR/SlyA-like"/>
</dbReference>
<dbReference type="EMBL" id="BAAAZP010000149">
    <property type="protein sequence ID" value="GAA3696988.1"/>
    <property type="molecule type" value="Genomic_DNA"/>
</dbReference>
<evidence type="ECO:0000259" key="1">
    <source>
        <dbReference type="PROSITE" id="PS50995"/>
    </source>
</evidence>
<evidence type="ECO:0000313" key="2">
    <source>
        <dbReference type="EMBL" id="GAA3696988.1"/>
    </source>
</evidence>
<comment type="caution">
    <text evidence="2">The sequence shown here is derived from an EMBL/GenBank/DDBJ whole genome shotgun (WGS) entry which is preliminary data.</text>
</comment>
<dbReference type="Gene3D" id="1.10.10.10">
    <property type="entry name" value="Winged helix-like DNA-binding domain superfamily/Winged helix DNA-binding domain"/>
    <property type="match status" value="1"/>
</dbReference>
<dbReference type="RefSeq" id="WP_344888733.1">
    <property type="nucleotide sequence ID" value="NZ_BAAAZP010000149.1"/>
</dbReference>
<proteinExistence type="predicted"/>
<evidence type="ECO:0000313" key="3">
    <source>
        <dbReference type="Proteomes" id="UP001500902"/>
    </source>
</evidence>
<organism evidence="2 3">
    <name type="scientific">Nonomuraea antimicrobica</name>
    <dbReference type="NCBI Taxonomy" id="561173"/>
    <lineage>
        <taxon>Bacteria</taxon>
        <taxon>Bacillati</taxon>
        <taxon>Actinomycetota</taxon>
        <taxon>Actinomycetes</taxon>
        <taxon>Streptosporangiales</taxon>
        <taxon>Streptosporangiaceae</taxon>
        <taxon>Nonomuraea</taxon>
    </lineage>
</organism>
<reference evidence="3" key="1">
    <citation type="journal article" date="2019" name="Int. J. Syst. Evol. Microbiol.">
        <title>The Global Catalogue of Microorganisms (GCM) 10K type strain sequencing project: providing services to taxonomists for standard genome sequencing and annotation.</title>
        <authorList>
            <consortium name="The Broad Institute Genomics Platform"/>
            <consortium name="The Broad Institute Genome Sequencing Center for Infectious Disease"/>
            <person name="Wu L."/>
            <person name="Ma J."/>
        </authorList>
    </citation>
    <scope>NUCLEOTIDE SEQUENCE [LARGE SCALE GENOMIC DNA]</scope>
    <source>
        <strain evidence="3">JCM 16904</strain>
    </source>
</reference>
<feature type="domain" description="HTH marR-type" evidence="1">
    <location>
        <begin position="4"/>
        <end position="146"/>
    </location>
</feature>
<dbReference type="PANTHER" id="PTHR33164:SF99">
    <property type="entry name" value="MARR FAMILY REGULATORY PROTEIN"/>
    <property type="match status" value="1"/>
</dbReference>
<dbReference type="InterPro" id="IPR036390">
    <property type="entry name" value="WH_DNA-bd_sf"/>
</dbReference>
<dbReference type="Pfam" id="PF12802">
    <property type="entry name" value="MarR_2"/>
    <property type="match status" value="1"/>
</dbReference>
<sequence>MSESAELLSGLVLGAFRLNGQFLHVAEGLARPAGVTAAWWQVLGAVVGEPLPVAGIARAMGMTRQGVQRIADLLVERGLAEYRPNPAHRRAKLLWPTDAGREAITKIAPVHREFADRLVGELGAEGARDCLEALQRLSTALDRLTAPHSRPQQPETGRP</sequence>
<dbReference type="InterPro" id="IPR036388">
    <property type="entry name" value="WH-like_DNA-bd_sf"/>
</dbReference>
<keyword evidence="3" id="KW-1185">Reference proteome</keyword>
<name>A0ABP7CV95_9ACTN</name>
<dbReference type="SUPFAM" id="SSF46785">
    <property type="entry name" value="Winged helix' DNA-binding domain"/>
    <property type="match status" value="1"/>
</dbReference>
<accession>A0ABP7CV95</accession>
<protein>
    <submittedName>
        <fullName evidence="2">MarR family transcriptional regulator</fullName>
    </submittedName>
</protein>
<dbReference type="PROSITE" id="PS50995">
    <property type="entry name" value="HTH_MARR_2"/>
    <property type="match status" value="1"/>
</dbReference>
<dbReference type="SMART" id="SM00347">
    <property type="entry name" value="HTH_MARR"/>
    <property type="match status" value="1"/>
</dbReference>
<dbReference type="InterPro" id="IPR000835">
    <property type="entry name" value="HTH_MarR-typ"/>
</dbReference>
<dbReference type="Proteomes" id="UP001500902">
    <property type="component" value="Unassembled WGS sequence"/>
</dbReference>
<dbReference type="PANTHER" id="PTHR33164">
    <property type="entry name" value="TRANSCRIPTIONAL REGULATOR, MARR FAMILY"/>
    <property type="match status" value="1"/>
</dbReference>
<gene>
    <name evidence="2" type="ORF">GCM10022224_073560</name>
</gene>